<comment type="caution">
    <text evidence="1">The sequence shown here is derived from an EMBL/GenBank/DDBJ whole genome shotgun (WGS) entry which is preliminary data.</text>
</comment>
<dbReference type="EMBL" id="BNAT01000002">
    <property type="protein sequence ID" value="GHH82867.1"/>
    <property type="molecule type" value="Genomic_DNA"/>
</dbReference>
<reference evidence="1" key="2">
    <citation type="submission" date="2020-09" db="EMBL/GenBank/DDBJ databases">
        <authorList>
            <person name="Sun Q."/>
            <person name="Zhou Y."/>
        </authorList>
    </citation>
    <scope>NUCLEOTIDE SEQUENCE</scope>
    <source>
        <strain evidence="1">CGMCC 4.7403</strain>
    </source>
</reference>
<organism evidence="1 2">
    <name type="scientific">Streptomyces capitiformicae</name>
    <dbReference type="NCBI Taxonomy" id="2014920"/>
    <lineage>
        <taxon>Bacteria</taxon>
        <taxon>Bacillati</taxon>
        <taxon>Actinomycetota</taxon>
        <taxon>Actinomycetes</taxon>
        <taxon>Kitasatosporales</taxon>
        <taxon>Streptomycetaceae</taxon>
        <taxon>Streptomyces</taxon>
    </lineage>
</organism>
<name>A0A919GDJ4_9ACTN</name>
<dbReference type="Proteomes" id="UP000603227">
    <property type="component" value="Unassembled WGS sequence"/>
</dbReference>
<sequence>MDPEMDPEKEFRRQMLAEAHAERDRLLPLRAEATQTTIELMRASTGRTDEPDLVPYLNLTYLLTIKRAYGDDRLLAFALSLANWAVASIDELAKLTGASAQQIIDKYETEIMAAREAADEEPA</sequence>
<dbReference type="AlphaFoldDB" id="A0A919GDJ4"/>
<evidence type="ECO:0000313" key="2">
    <source>
        <dbReference type="Proteomes" id="UP000603227"/>
    </source>
</evidence>
<accession>A0A919GDJ4</accession>
<dbReference type="RefSeq" id="WP_229913591.1">
    <property type="nucleotide sequence ID" value="NZ_BNAT01000002.1"/>
</dbReference>
<gene>
    <name evidence="1" type="ORF">GCM10017771_08230</name>
</gene>
<reference evidence="1" key="1">
    <citation type="journal article" date="2014" name="Int. J. Syst. Evol. Microbiol.">
        <title>Complete genome sequence of Corynebacterium casei LMG S-19264T (=DSM 44701T), isolated from a smear-ripened cheese.</title>
        <authorList>
            <consortium name="US DOE Joint Genome Institute (JGI-PGF)"/>
            <person name="Walter F."/>
            <person name="Albersmeier A."/>
            <person name="Kalinowski J."/>
            <person name="Ruckert C."/>
        </authorList>
    </citation>
    <scope>NUCLEOTIDE SEQUENCE</scope>
    <source>
        <strain evidence="1">CGMCC 4.7403</strain>
    </source>
</reference>
<evidence type="ECO:0000313" key="1">
    <source>
        <dbReference type="EMBL" id="GHH82867.1"/>
    </source>
</evidence>
<protein>
    <submittedName>
        <fullName evidence="1">Uncharacterized protein</fullName>
    </submittedName>
</protein>
<proteinExistence type="predicted"/>
<keyword evidence="2" id="KW-1185">Reference proteome</keyword>